<evidence type="ECO:0000313" key="4">
    <source>
        <dbReference type="Proteomes" id="UP000677804"/>
    </source>
</evidence>
<evidence type="ECO:0000256" key="1">
    <source>
        <dbReference type="SAM" id="MobiDB-lite"/>
    </source>
</evidence>
<keyword evidence="2" id="KW-0812">Transmembrane</keyword>
<reference evidence="3 4" key="1">
    <citation type="submission" date="2021-05" db="EMBL/GenBank/DDBJ databases">
        <title>Novel species in genus Cellulomonas.</title>
        <authorList>
            <person name="Zhang G."/>
        </authorList>
    </citation>
    <scope>NUCLEOTIDE SEQUENCE [LARGE SCALE GENOMIC DNA]</scope>
    <source>
        <strain evidence="4">zg-ZUI222</strain>
    </source>
</reference>
<dbReference type="Proteomes" id="UP000677804">
    <property type="component" value="Chromosome"/>
</dbReference>
<protein>
    <recommendedName>
        <fullName evidence="5">Glycosyltransferase RgtA/B/C/D-like domain-containing protein</fullName>
    </recommendedName>
</protein>
<feature type="transmembrane region" description="Helical" evidence="2">
    <location>
        <begin position="290"/>
        <end position="311"/>
    </location>
</feature>
<feature type="region of interest" description="Disordered" evidence="1">
    <location>
        <begin position="1"/>
        <end position="37"/>
    </location>
</feature>
<feature type="transmembrane region" description="Helical" evidence="2">
    <location>
        <begin position="41"/>
        <end position="59"/>
    </location>
</feature>
<feature type="transmembrane region" description="Helical" evidence="2">
    <location>
        <begin position="320"/>
        <end position="340"/>
    </location>
</feature>
<evidence type="ECO:0008006" key="5">
    <source>
        <dbReference type="Google" id="ProtNLM"/>
    </source>
</evidence>
<proteinExistence type="predicted"/>
<keyword evidence="4" id="KW-1185">Reference proteome</keyword>
<name>A0ABX8D628_9CELL</name>
<feature type="transmembrane region" description="Helical" evidence="2">
    <location>
        <begin position="352"/>
        <end position="373"/>
    </location>
</feature>
<keyword evidence="2" id="KW-0472">Membrane</keyword>
<keyword evidence="2" id="KW-1133">Transmembrane helix</keyword>
<feature type="transmembrane region" description="Helical" evidence="2">
    <location>
        <begin position="233"/>
        <end position="250"/>
    </location>
</feature>
<sequence>MRTADTPRPGSGQIPARPAPGATAGDLTDGDRAPGRHRGDAAVTAAVALLAAVVAWFRLAPLARDTLWAEDGPVMLTDALDQAFPDAVLNPYAGYLHALPRAVADLLVAVVPPQSWAVAVTVACCVITGLVAALVHRCAADLVEGRWTRISLAALTVAVPVLPLEVLGNLANLHWLMLWATPWILLARPRGRVDTVVLASAALIAGLTEIQTAAFAPMLLWRTRDRARLPVRIAWLVAVAAQLVTAATTSRDAGDAPVPGVGEALTSWAYGAVLTLWTGTGRGLHVATDVLGTAAVVPVLLVVAAACVVVVRRGDPVQRAWALGAPVASVVLYVLAVRANAPVLSPGDGWAIVRYAVVPSMLVASVVVLAVALLPRGRAWRVPAAVLLAPAVAAAVVSWQPTVTARNEGPSWSQQVLEDQRACRADPAIGPVVVTLAPEDWWIGLDCADVAP</sequence>
<organism evidence="3 4">
    <name type="scientific">Cellulomonas wangleii</name>
    <dbReference type="NCBI Taxonomy" id="2816956"/>
    <lineage>
        <taxon>Bacteria</taxon>
        <taxon>Bacillati</taxon>
        <taxon>Actinomycetota</taxon>
        <taxon>Actinomycetes</taxon>
        <taxon>Micrococcales</taxon>
        <taxon>Cellulomonadaceae</taxon>
        <taxon>Cellulomonas</taxon>
    </lineage>
</organism>
<dbReference type="EMBL" id="CP074405">
    <property type="protein sequence ID" value="QVI61197.1"/>
    <property type="molecule type" value="Genomic_DNA"/>
</dbReference>
<feature type="transmembrane region" description="Helical" evidence="2">
    <location>
        <begin position="116"/>
        <end position="140"/>
    </location>
</feature>
<feature type="transmembrane region" description="Helical" evidence="2">
    <location>
        <begin position="152"/>
        <end position="176"/>
    </location>
</feature>
<feature type="transmembrane region" description="Helical" evidence="2">
    <location>
        <begin position="196"/>
        <end position="221"/>
    </location>
</feature>
<evidence type="ECO:0000313" key="3">
    <source>
        <dbReference type="EMBL" id="QVI61197.1"/>
    </source>
</evidence>
<dbReference type="RefSeq" id="WP_207340954.1">
    <property type="nucleotide sequence ID" value="NZ_CP074405.1"/>
</dbReference>
<accession>A0ABX8D628</accession>
<evidence type="ECO:0000256" key="2">
    <source>
        <dbReference type="SAM" id="Phobius"/>
    </source>
</evidence>
<gene>
    <name evidence="3" type="ORF">KG103_11890</name>
</gene>